<dbReference type="InterPro" id="IPR013087">
    <property type="entry name" value="Znf_C2H2_type"/>
</dbReference>
<dbReference type="EMBL" id="JBFXLU010000363">
    <property type="protein sequence ID" value="KAL2828375.1"/>
    <property type="molecule type" value="Genomic_DNA"/>
</dbReference>
<evidence type="ECO:0000256" key="2">
    <source>
        <dbReference type="ARBA" id="ARBA00022737"/>
    </source>
</evidence>
<dbReference type="SUPFAM" id="SSF57667">
    <property type="entry name" value="beta-beta-alpha zinc fingers"/>
    <property type="match status" value="1"/>
</dbReference>
<reference evidence="7 8" key="1">
    <citation type="submission" date="2024-07" db="EMBL/GenBank/DDBJ databases">
        <title>Section-level genome sequencing and comparative genomics of Aspergillus sections Usti and Cavernicolus.</title>
        <authorList>
            <consortium name="Lawrence Berkeley National Laboratory"/>
            <person name="Nybo J.L."/>
            <person name="Vesth T.C."/>
            <person name="Theobald S."/>
            <person name="Frisvad J.C."/>
            <person name="Larsen T.O."/>
            <person name="Kjaerboelling I."/>
            <person name="Rothschild-Mancinelli K."/>
            <person name="Lyhne E.K."/>
            <person name="Kogle M.E."/>
            <person name="Barry K."/>
            <person name="Clum A."/>
            <person name="Na H."/>
            <person name="Ledsgaard L."/>
            <person name="Lin J."/>
            <person name="Lipzen A."/>
            <person name="Kuo A."/>
            <person name="Riley R."/>
            <person name="Mondo S."/>
            <person name="Labutti K."/>
            <person name="Haridas S."/>
            <person name="Pangalinan J."/>
            <person name="Salamov A.A."/>
            <person name="Simmons B.A."/>
            <person name="Magnuson J.K."/>
            <person name="Chen J."/>
            <person name="Drula E."/>
            <person name="Henrissat B."/>
            <person name="Wiebenga A."/>
            <person name="Lubbers R.J."/>
            <person name="Gomes A.C."/>
            <person name="Makela M.R."/>
            <person name="Stajich J."/>
            <person name="Grigoriev I.V."/>
            <person name="Mortensen U.H."/>
            <person name="De Vries R.P."/>
            <person name="Baker S.E."/>
            <person name="Andersen M.R."/>
        </authorList>
    </citation>
    <scope>NUCLEOTIDE SEQUENCE [LARGE SCALE GENOMIC DNA]</scope>
    <source>
        <strain evidence="7 8">CBS 123904</strain>
    </source>
</reference>
<dbReference type="PANTHER" id="PTHR24409:SF356">
    <property type="entry name" value="C2H2 FINGER DOMAIN TRANSCRIPTION FACTOR (EUROFUNG)"/>
    <property type="match status" value="1"/>
</dbReference>
<dbReference type="Gene3D" id="3.30.160.60">
    <property type="entry name" value="Classic Zinc Finger"/>
    <property type="match status" value="1"/>
</dbReference>
<dbReference type="InterPro" id="IPR036236">
    <property type="entry name" value="Znf_C2H2_sf"/>
</dbReference>
<name>A0ABR4IKX6_9EURO</name>
<dbReference type="SMART" id="SM00355">
    <property type="entry name" value="ZnF_C2H2"/>
    <property type="match status" value="5"/>
</dbReference>
<keyword evidence="2" id="KW-0677">Repeat</keyword>
<keyword evidence="3 5" id="KW-0863">Zinc-finger</keyword>
<keyword evidence="4" id="KW-0862">Zinc</keyword>
<evidence type="ECO:0000256" key="5">
    <source>
        <dbReference type="PROSITE-ProRule" id="PRU00042"/>
    </source>
</evidence>
<dbReference type="Proteomes" id="UP001610446">
    <property type="component" value="Unassembled WGS sequence"/>
</dbReference>
<sequence length="287" mass="33688">MLYSCKTCTYSFYSEWAHVNDMDDEGHWLVCETFDRSFLTWRDCERHINRLNHRPRCQTCDGIFWTWGSCEQHMDEPGHWRNYPCEMCNRSFGSQKAATQHMNTFGHWTPNVPRDTDETKFHTQALAKQYARVIRSYENYCRSCARFFDNKNNVRMDLNSRIHRDSNVTCPYCQTGYTTASGLSHHLETGCCSGAPKMNRETIYRTVSELDTKRLLTHPNGWQDDANAQYIVTPKAWNGFGWECYLCISSKIYHCPNKKCLKPFATLADLFNHLKSERSLVKSFEQV</sequence>
<evidence type="ECO:0000313" key="8">
    <source>
        <dbReference type="Proteomes" id="UP001610446"/>
    </source>
</evidence>
<evidence type="ECO:0000259" key="6">
    <source>
        <dbReference type="PROSITE" id="PS50157"/>
    </source>
</evidence>
<organism evidence="7 8">
    <name type="scientific">Aspergillus pseudoustus</name>
    <dbReference type="NCBI Taxonomy" id="1810923"/>
    <lineage>
        <taxon>Eukaryota</taxon>
        <taxon>Fungi</taxon>
        <taxon>Dikarya</taxon>
        <taxon>Ascomycota</taxon>
        <taxon>Pezizomycotina</taxon>
        <taxon>Eurotiomycetes</taxon>
        <taxon>Eurotiomycetidae</taxon>
        <taxon>Eurotiales</taxon>
        <taxon>Aspergillaceae</taxon>
        <taxon>Aspergillus</taxon>
        <taxon>Aspergillus subgen. Nidulantes</taxon>
    </lineage>
</organism>
<comment type="caution">
    <text evidence="7">The sequence shown here is derived from an EMBL/GenBank/DDBJ whole genome shotgun (WGS) entry which is preliminary data.</text>
</comment>
<gene>
    <name evidence="7" type="ORF">BJY01DRAFT_240910</name>
</gene>
<evidence type="ECO:0000256" key="1">
    <source>
        <dbReference type="ARBA" id="ARBA00022723"/>
    </source>
</evidence>
<evidence type="ECO:0000256" key="3">
    <source>
        <dbReference type="ARBA" id="ARBA00022771"/>
    </source>
</evidence>
<accession>A0ABR4IKX6</accession>
<dbReference type="PROSITE" id="PS00028">
    <property type="entry name" value="ZINC_FINGER_C2H2_1"/>
    <property type="match status" value="1"/>
</dbReference>
<evidence type="ECO:0000313" key="7">
    <source>
        <dbReference type="EMBL" id="KAL2828375.1"/>
    </source>
</evidence>
<dbReference type="PANTHER" id="PTHR24409">
    <property type="entry name" value="ZINC FINGER PROTEIN 142"/>
    <property type="match status" value="1"/>
</dbReference>
<feature type="domain" description="C2H2-type" evidence="6">
    <location>
        <begin position="83"/>
        <end position="107"/>
    </location>
</feature>
<dbReference type="Pfam" id="PF00096">
    <property type="entry name" value="zf-C2H2"/>
    <property type="match status" value="1"/>
</dbReference>
<protein>
    <recommendedName>
        <fullName evidence="6">C2H2-type domain-containing protein</fullName>
    </recommendedName>
</protein>
<dbReference type="PROSITE" id="PS50157">
    <property type="entry name" value="ZINC_FINGER_C2H2_2"/>
    <property type="match status" value="1"/>
</dbReference>
<keyword evidence="1" id="KW-0479">Metal-binding</keyword>
<evidence type="ECO:0000256" key="4">
    <source>
        <dbReference type="ARBA" id="ARBA00022833"/>
    </source>
</evidence>
<proteinExistence type="predicted"/>
<keyword evidence="8" id="KW-1185">Reference proteome</keyword>